<dbReference type="Pfam" id="PF00903">
    <property type="entry name" value="Glyoxalase"/>
    <property type="match status" value="1"/>
</dbReference>
<sequence>MSNQPRFAFTKIFVDDLEVESDFYTAVFDMTVKARLNLGEGDDALEEIILSTARSDDSNFILWRYLRRPTPLPGEATLGFTVEDVEDIARRVENAGGSILQPPKTVPEAGVSVAFVTDPENHVLEIVQHL</sequence>
<dbReference type="OrthoDB" id="9798201at2"/>
<dbReference type="EMBL" id="QJSP01000013">
    <property type="protein sequence ID" value="PYE14346.1"/>
    <property type="molecule type" value="Genomic_DNA"/>
</dbReference>
<dbReference type="GO" id="GO:0016829">
    <property type="term" value="F:lyase activity"/>
    <property type="evidence" value="ECO:0007669"/>
    <property type="project" value="UniProtKB-KW"/>
</dbReference>
<dbReference type="InterPro" id="IPR052164">
    <property type="entry name" value="Anthracycline_SecMetBiosynth"/>
</dbReference>
<evidence type="ECO:0000313" key="3">
    <source>
        <dbReference type="Proteomes" id="UP000247591"/>
    </source>
</evidence>
<protein>
    <submittedName>
        <fullName evidence="2">Putative enzyme related to lactoylglutathione lyase</fullName>
    </submittedName>
</protein>
<dbReference type="SUPFAM" id="SSF54593">
    <property type="entry name" value="Glyoxalase/Bleomycin resistance protein/Dihydroxybiphenyl dioxygenase"/>
    <property type="match status" value="1"/>
</dbReference>
<dbReference type="PANTHER" id="PTHR33993">
    <property type="entry name" value="GLYOXALASE-RELATED"/>
    <property type="match status" value="1"/>
</dbReference>
<keyword evidence="3" id="KW-1185">Reference proteome</keyword>
<dbReference type="InterPro" id="IPR004360">
    <property type="entry name" value="Glyas_Fos-R_dOase_dom"/>
</dbReference>
<dbReference type="InterPro" id="IPR029068">
    <property type="entry name" value="Glyas_Bleomycin-R_OHBP_Dase"/>
</dbReference>
<proteinExistence type="predicted"/>
<organism evidence="2 3">
    <name type="scientific">Williamsia limnetica</name>
    <dbReference type="NCBI Taxonomy" id="882452"/>
    <lineage>
        <taxon>Bacteria</taxon>
        <taxon>Bacillati</taxon>
        <taxon>Actinomycetota</taxon>
        <taxon>Actinomycetes</taxon>
        <taxon>Mycobacteriales</taxon>
        <taxon>Nocardiaceae</taxon>
        <taxon>Williamsia</taxon>
    </lineage>
</organism>
<dbReference type="Gene3D" id="3.10.180.10">
    <property type="entry name" value="2,3-Dihydroxybiphenyl 1,2-Dioxygenase, domain 1"/>
    <property type="match status" value="1"/>
</dbReference>
<accession>A0A318RWV0</accession>
<dbReference type="RefSeq" id="WP_110471502.1">
    <property type="nucleotide sequence ID" value="NZ_QJSP01000013.1"/>
</dbReference>
<comment type="caution">
    <text evidence="2">The sequence shown here is derived from an EMBL/GenBank/DDBJ whole genome shotgun (WGS) entry which is preliminary data.</text>
</comment>
<evidence type="ECO:0000259" key="1">
    <source>
        <dbReference type="PROSITE" id="PS51819"/>
    </source>
</evidence>
<keyword evidence="2" id="KW-0456">Lyase</keyword>
<dbReference type="InterPro" id="IPR037523">
    <property type="entry name" value="VOC_core"/>
</dbReference>
<gene>
    <name evidence="2" type="ORF">DFR67_113140</name>
</gene>
<feature type="domain" description="VOC" evidence="1">
    <location>
        <begin position="6"/>
        <end position="129"/>
    </location>
</feature>
<dbReference type="AlphaFoldDB" id="A0A318RWV0"/>
<evidence type="ECO:0000313" key="2">
    <source>
        <dbReference type="EMBL" id="PYE14346.1"/>
    </source>
</evidence>
<reference evidence="2 3" key="1">
    <citation type="submission" date="2018-06" db="EMBL/GenBank/DDBJ databases">
        <title>Genomic Encyclopedia of Type Strains, Phase IV (KMG-IV): sequencing the most valuable type-strain genomes for metagenomic binning, comparative biology and taxonomic classification.</title>
        <authorList>
            <person name="Goeker M."/>
        </authorList>
    </citation>
    <scope>NUCLEOTIDE SEQUENCE [LARGE SCALE GENOMIC DNA]</scope>
    <source>
        <strain evidence="2 3">DSM 45521</strain>
    </source>
</reference>
<dbReference type="PROSITE" id="PS51819">
    <property type="entry name" value="VOC"/>
    <property type="match status" value="1"/>
</dbReference>
<dbReference type="Proteomes" id="UP000247591">
    <property type="component" value="Unassembled WGS sequence"/>
</dbReference>
<name>A0A318RWV0_WILLI</name>